<evidence type="ECO:0000313" key="2">
    <source>
        <dbReference type="EMBL" id="AXA83810.1"/>
    </source>
</evidence>
<dbReference type="AlphaFoldDB" id="A0A344J450"/>
<dbReference type="InterPro" id="IPR017208">
    <property type="entry name" value="UCP037442_abhydr"/>
</dbReference>
<dbReference type="SUPFAM" id="SSF53474">
    <property type="entry name" value="alpha/beta-Hydrolases"/>
    <property type="match status" value="1"/>
</dbReference>
<keyword evidence="3" id="KW-1185">Reference proteome</keyword>
<dbReference type="KEGG" id="lue:DCD74_03095"/>
<dbReference type="PIRSF" id="PIRSF037442">
    <property type="entry name" value="UCP037442_abhydr"/>
    <property type="match status" value="1"/>
</dbReference>
<evidence type="ECO:0000313" key="3">
    <source>
        <dbReference type="Proteomes" id="UP000251842"/>
    </source>
</evidence>
<sequence length="287" mass="31092">MNMTMEQIALASEDGHRWTLDACIPGSPRAALLWLPALGVAARHYQAFAEALAARGIATFLHEWRGHGSSSLRASHACNWAYRELLERDIPASQRAMAERLPGLPAILGGHSLGGQMSACRLALAPESASRLWLVGSGVPFAPAFSARLRWGLPLLFTLTPWLAKRFGALPGRTIGFGGREAEGVMRDWAGTGRAERYLIHSMGRDLDPLMRDVRVPVEGVLLDDDWYAPEASMRGLAERVGGAVHLQHIDRTQTDGHHGHFGWMRAPAAVADALAASLDAHAPVQP</sequence>
<dbReference type="InterPro" id="IPR029058">
    <property type="entry name" value="AB_hydrolase_fold"/>
</dbReference>
<organism evidence="2 3">
    <name type="scientific">Solilutibacter oculi</name>
    <dbReference type="NCBI Taxonomy" id="2698682"/>
    <lineage>
        <taxon>Bacteria</taxon>
        <taxon>Pseudomonadati</taxon>
        <taxon>Pseudomonadota</taxon>
        <taxon>Gammaproteobacteria</taxon>
        <taxon>Lysobacterales</taxon>
        <taxon>Lysobacteraceae</taxon>
        <taxon>Solilutibacter</taxon>
    </lineage>
</organism>
<dbReference type="OrthoDB" id="9785076at2"/>
<dbReference type="EMBL" id="CP029556">
    <property type="protein sequence ID" value="AXA83810.1"/>
    <property type="molecule type" value="Genomic_DNA"/>
</dbReference>
<evidence type="ECO:0000259" key="1">
    <source>
        <dbReference type="Pfam" id="PF12146"/>
    </source>
</evidence>
<dbReference type="Gene3D" id="3.40.50.1820">
    <property type="entry name" value="alpha/beta hydrolase"/>
    <property type="match status" value="1"/>
</dbReference>
<dbReference type="Pfam" id="PF12146">
    <property type="entry name" value="Hydrolase_4"/>
    <property type="match status" value="1"/>
</dbReference>
<dbReference type="InterPro" id="IPR022742">
    <property type="entry name" value="Hydrolase_4"/>
</dbReference>
<name>A0A344J450_9GAMM</name>
<protein>
    <recommendedName>
        <fullName evidence="1">Serine aminopeptidase S33 domain-containing protein</fullName>
    </recommendedName>
</protein>
<proteinExistence type="predicted"/>
<reference evidence="3" key="1">
    <citation type="submission" date="2018-05" db="EMBL/GenBank/DDBJ databases">
        <title>Luteimonas pekinense sp. nov., isolated from human Meibomian gland secretions, Beijing, China.</title>
        <authorList>
            <person name="Wen T."/>
            <person name="Bai H."/>
            <person name="Lv H."/>
        </authorList>
    </citation>
    <scope>NUCLEOTIDE SEQUENCE [LARGE SCALE GENOMIC DNA]</scope>
    <source>
        <strain evidence="3">83-4</strain>
    </source>
</reference>
<feature type="domain" description="Serine aminopeptidase S33" evidence="1">
    <location>
        <begin position="27"/>
        <end position="163"/>
    </location>
</feature>
<dbReference type="RefSeq" id="WP_112926025.1">
    <property type="nucleotide sequence ID" value="NZ_CP029556.1"/>
</dbReference>
<dbReference type="Proteomes" id="UP000251842">
    <property type="component" value="Chromosome"/>
</dbReference>
<gene>
    <name evidence="2" type="ORF">DCD74_03095</name>
</gene>
<accession>A0A344J450</accession>